<dbReference type="Proteomes" id="UP000036959">
    <property type="component" value="Unassembled WGS sequence"/>
</dbReference>
<dbReference type="PATRIC" id="fig|242163.4.peg.6381"/>
<protein>
    <submittedName>
        <fullName evidence="3">Uncharacterized protein</fullName>
    </submittedName>
</protein>
<dbReference type="AlphaFoldDB" id="A0A0L0MDC6"/>
<keyword evidence="2" id="KW-0472">Membrane</keyword>
<comment type="caution">
    <text evidence="3">The sequence shown here is derived from an EMBL/GenBank/DDBJ whole genome shotgun (WGS) entry which is preliminary data.</text>
</comment>
<feature type="transmembrane region" description="Helical" evidence="2">
    <location>
        <begin position="7"/>
        <end position="28"/>
    </location>
</feature>
<feature type="region of interest" description="Disordered" evidence="1">
    <location>
        <begin position="163"/>
        <end position="210"/>
    </location>
</feature>
<keyword evidence="4" id="KW-1185">Reference proteome</keyword>
<evidence type="ECO:0000313" key="4">
    <source>
        <dbReference type="Proteomes" id="UP000036959"/>
    </source>
</evidence>
<gene>
    <name evidence="3" type="ORF">BVER_05010c</name>
</gene>
<evidence type="ECO:0000256" key="1">
    <source>
        <dbReference type="SAM" id="MobiDB-lite"/>
    </source>
</evidence>
<dbReference type="OrthoDB" id="7594417at2"/>
<evidence type="ECO:0000256" key="2">
    <source>
        <dbReference type="SAM" id="Phobius"/>
    </source>
</evidence>
<accession>A0A0L0MDC6</accession>
<name>A0A0L0MDC6_9BURK</name>
<reference evidence="4" key="1">
    <citation type="submission" date="2015-06" db="EMBL/GenBank/DDBJ databases">
        <title>Comparative genomics of Burkholderia leaf nodule symbionts.</title>
        <authorList>
            <person name="Carlier A."/>
            <person name="Eberl L."/>
            <person name="Pinto-Carbo M."/>
        </authorList>
    </citation>
    <scope>NUCLEOTIDE SEQUENCE [LARGE SCALE GENOMIC DNA]</scope>
    <source>
        <strain evidence="4">UZHbot4</strain>
    </source>
</reference>
<sequence length="210" mass="23194">MDIWKRRFTLLAIIALIWIAIFGVSLVTTAKDNYSAGLPGMLFVSGALGAVLANYRRLSEIPESAIEKESTLRKTADLQIFLSPFVGGMFALLLWMLFYSGILSGSLFPKFTGTNCAYSGWQDLMAKTQPEKFSDAAKGVIWAFVAGYAERFVPNAIDRLARESEKENKGPHPLSSTQLSPGAPLRNRSTSRRTAIARIRKRSDNPGDRT</sequence>
<dbReference type="RefSeq" id="WP_050453870.1">
    <property type="nucleotide sequence ID" value="NZ_LFJJ01000072.1"/>
</dbReference>
<feature type="transmembrane region" description="Helical" evidence="2">
    <location>
        <begin position="34"/>
        <end position="55"/>
    </location>
</feature>
<keyword evidence="2" id="KW-1133">Transmembrane helix</keyword>
<proteinExistence type="predicted"/>
<keyword evidence="2" id="KW-0812">Transmembrane</keyword>
<organism evidence="3 4">
    <name type="scientific">Candidatus Burkholderia verschuerenii</name>
    <dbReference type="NCBI Taxonomy" id="242163"/>
    <lineage>
        <taxon>Bacteria</taxon>
        <taxon>Pseudomonadati</taxon>
        <taxon>Pseudomonadota</taxon>
        <taxon>Betaproteobacteria</taxon>
        <taxon>Burkholderiales</taxon>
        <taxon>Burkholderiaceae</taxon>
        <taxon>Burkholderia</taxon>
    </lineage>
</organism>
<dbReference type="EMBL" id="LFJJ01000072">
    <property type="protein sequence ID" value="KND60270.1"/>
    <property type="molecule type" value="Genomic_DNA"/>
</dbReference>
<evidence type="ECO:0000313" key="3">
    <source>
        <dbReference type="EMBL" id="KND60270.1"/>
    </source>
</evidence>
<feature type="transmembrane region" description="Helical" evidence="2">
    <location>
        <begin position="76"/>
        <end position="98"/>
    </location>
</feature>